<evidence type="ECO:0000313" key="13">
    <source>
        <dbReference type="EMBL" id="GEK20615.1"/>
    </source>
</evidence>
<evidence type="ECO:0000256" key="4">
    <source>
        <dbReference type="ARBA" id="ARBA00022679"/>
    </source>
</evidence>
<dbReference type="PANTHER" id="PTHR30616">
    <property type="entry name" value="UNCHARACTERIZED PROTEIN YFIH"/>
    <property type="match status" value="1"/>
</dbReference>
<keyword evidence="8" id="KW-0186">Copper</keyword>
<evidence type="ECO:0000256" key="12">
    <source>
        <dbReference type="RuleBase" id="RU361274"/>
    </source>
</evidence>
<evidence type="ECO:0000256" key="1">
    <source>
        <dbReference type="ARBA" id="ARBA00000553"/>
    </source>
</evidence>
<evidence type="ECO:0000256" key="2">
    <source>
        <dbReference type="ARBA" id="ARBA00003215"/>
    </source>
</evidence>
<comment type="similarity">
    <text evidence="3 12">Belongs to the purine nucleoside phosphorylase YfiH/LACC1 family.</text>
</comment>
<dbReference type="GO" id="GO:0016787">
    <property type="term" value="F:hydrolase activity"/>
    <property type="evidence" value="ECO:0007669"/>
    <property type="project" value="UniProtKB-KW"/>
</dbReference>
<dbReference type="GO" id="GO:0005507">
    <property type="term" value="F:copper ion binding"/>
    <property type="evidence" value="ECO:0007669"/>
    <property type="project" value="TreeGrafter"/>
</dbReference>
<comment type="catalytic activity">
    <reaction evidence="1">
        <text>inosine + phosphate = alpha-D-ribose 1-phosphate + hypoxanthine</text>
        <dbReference type="Rhea" id="RHEA:27646"/>
        <dbReference type="ChEBI" id="CHEBI:17368"/>
        <dbReference type="ChEBI" id="CHEBI:17596"/>
        <dbReference type="ChEBI" id="CHEBI:43474"/>
        <dbReference type="ChEBI" id="CHEBI:57720"/>
        <dbReference type="EC" id="2.4.2.1"/>
    </reaction>
    <physiologicalReaction direction="left-to-right" evidence="1">
        <dbReference type="Rhea" id="RHEA:27647"/>
    </physiologicalReaction>
</comment>
<evidence type="ECO:0000256" key="5">
    <source>
        <dbReference type="ARBA" id="ARBA00022723"/>
    </source>
</evidence>
<protein>
    <recommendedName>
        <fullName evidence="12">Purine nucleoside phosphorylase</fullName>
    </recommendedName>
</protein>
<reference evidence="13 14" key="1">
    <citation type="submission" date="2019-07" db="EMBL/GenBank/DDBJ databases">
        <title>Whole genome shotgun sequence of Cellulomonas xylanilytica NBRC 101102.</title>
        <authorList>
            <person name="Hosoyama A."/>
            <person name="Uohara A."/>
            <person name="Ohji S."/>
            <person name="Ichikawa N."/>
        </authorList>
    </citation>
    <scope>NUCLEOTIDE SEQUENCE [LARGE SCALE GENOMIC DNA]</scope>
    <source>
        <strain evidence="13 14">NBRC 101102</strain>
    </source>
</reference>
<dbReference type="InterPro" id="IPR011324">
    <property type="entry name" value="Cytotoxic_necrot_fac-like_cat"/>
</dbReference>
<dbReference type="OrthoDB" id="4279at2"/>
<keyword evidence="7" id="KW-0862">Zinc</keyword>
<comment type="catalytic activity">
    <reaction evidence="11">
        <text>S-methyl-5'-thioadenosine + phosphate = 5-(methylsulfanyl)-alpha-D-ribose 1-phosphate + adenine</text>
        <dbReference type="Rhea" id="RHEA:11852"/>
        <dbReference type="ChEBI" id="CHEBI:16708"/>
        <dbReference type="ChEBI" id="CHEBI:17509"/>
        <dbReference type="ChEBI" id="CHEBI:43474"/>
        <dbReference type="ChEBI" id="CHEBI:58533"/>
        <dbReference type="EC" id="2.4.2.28"/>
    </reaction>
    <physiologicalReaction direction="left-to-right" evidence="11">
        <dbReference type="Rhea" id="RHEA:11853"/>
    </physiologicalReaction>
</comment>
<dbReference type="Gene3D" id="3.60.140.10">
    <property type="entry name" value="CNF1/YfiH-like putative cysteine hydrolases"/>
    <property type="match status" value="1"/>
</dbReference>
<dbReference type="GO" id="GO:0017061">
    <property type="term" value="F:S-methyl-5-thioadenosine phosphorylase activity"/>
    <property type="evidence" value="ECO:0007669"/>
    <property type="project" value="UniProtKB-EC"/>
</dbReference>
<comment type="function">
    <text evidence="2">Purine nucleoside enzyme that catalyzes the phosphorolysis of adenosine and inosine nucleosides, yielding D-ribose 1-phosphate and the respective free bases, adenine and hypoxanthine. Also catalyzes the phosphorolysis of S-methyl-5'-thioadenosine into adenine and S-methyl-5-thio-alpha-D-ribose 1-phosphate. Also has adenosine deaminase activity.</text>
</comment>
<dbReference type="EMBL" id="BJUB01000003">
    <property type="protein sequence ID" value="GEK20615.1"/>
    <property type="molecule type" value="Genomic_DNA"/>
</dbReference>
<evidence type="ECO:0000256" key="6">
    <source>
        <dbReference type="ARBA" id="ARBA00022801"/>
    </source>
</evidence>
<evidence type="ECO:0000256" key="9">
    <source>
        <dbReference type="ARBA" id="ARBA00047989"/>
    </source>
</evidence>
<gene>
    <name evidence="13" type="ORF">CXY01_11350</name>
</gene>
<proteinExistence type="inferred from homology"/>
<dbReference type="CDD" id="cd16833">
    <property type="entry name" value="YfiH"/>
    <property type="match status" value="1"/>
</dbReference>
<dbReference type="InterPro" id="IPR003730">
    <property type="entry name" value="Cu_polyphenol_OxRdtase"/>
</dbReference>
<evidence type="ECO:0000256" key="8">
    <source>
        <dbReference type="ARBA" id="ARBA00023008"/>
    </source>
</evidence>
<dbReference type="NCBIfam" id="TIGR00726">
    <property type="entry name" value="peptidoglycan editing factor PgeF"/>
    <property type="match status" value="1"/>
</dbReference>
<dbReference type="RefSeq" id="WP_146926147.1">
    <property type="nucleotide sequence ID" value="NZ_BJUB01000003.1"/>
</dbReference>
<evidence type="ECO:0000256" key="11">
    <source>
        <dbReference type="ARBA" id="ARBA00049893"/>
    </source>
</evidence>
<dbReference type="AlphaFoldDB" id="A0A510V634"/>
<evidence type="ECO:0000256" key="3">
    <source>
        <dbReference type="ARBA" id="ARBA00007353"/>
    </source>
</evidence>
<accession>A0A510V634</accession>
<comment type="catalytic activity">
    <reaction evidence="10">
        <text>adenosine + phosphate = alpha-D-ribose 1-phosphate + adenine</text>
        <dbReference type="Rhea" id="RHEA:27642"/>
        <dbReference type="ChEBI" id="CHEBI:16335"/>
        <dbReference type="ChEBI" id="CHEBI:16708"/>
        <dbReference type="ChEBI" id="CHEBI:43474"/>
        <dbReference type="ChEBI" id="CHEBI:57720"/>
        <dbReference type="EC" id="2.4.2.1"/>
    </reaction>
    <physiologicalReaction direction="left-to-right" evidence="10">
        <dbReference type="Rhea" id="RHEA:27643"/>
    </physiologicalReaction>
</comment>
<keyword evidence="5" id="KW-0479">Metal-binding</keyword>
<dbReference type="Proteomes" id="UP000321118">
    <property type="component" value="Unassembled WGS sequence"/>
</dbReference>
<comment type="caution">
    <text evidence="13">The sequence shown here is derived from an EMBL/GenBank/DDBJ whole genome shotgun (WGS) entry which is preliminary data.</text>
</comment>
<evidence type="ECO:0000256" key="7">
    <source>
        <dbReference type="ARBA" id="ARBA00022833"/>
    </source>
</evidence>
<dbReference type="Pfam" id="PF02578">
    <property type="entry name" value="Cu-oxidase_4"/>
    <property type="match status" value="1"/>
</dbReference>
<keyword evidence="14" id="KW-1185">Reference proteome</keyword>
<name>A0A510V634_9CELL</name>
<comment type="catalytic activity">
    <reaction evidence="9">
        <text>adenosine + H2O + H(+) = inosine + NH4(+)</text>
        <dbReference type="Rhea" id="RHEA:24408"/>
        <dbReference type="ChEBI" id="CHEBI:15377"/>
        <dbReference type="ChEBI" id="CHEBI:15378"/>
        <dbReference type="ChEBI" id="CHEBI:16335"/>
        <dbReference type="ChEBI" id="CHEBI:17596"/>
        <dbReference type="ChEBI" id="CHEBI:28938"/>
        <dbReference type="EC" id="3.5.4.4"/>
    </reaction>
    <physiologicalReaction direction="left-to-right" evidence="9">
        <dbReference type="Rhea" id="RHEA:24409"/>
    </physiologicalReaction>
</comment>
<dbReference type="InterPro" id="IPR038371">
    <property type="entry name" value="Cu_polyphenol_OxRdtase_sf"/>
</dbReference>
<keyword evidence="6" id="KW-0378">Hydrolase</keyword>
<evidence type="ECO:0000256" key="10">
    <source>
        <dbReference type="ARBA" id="ARBA00048968"/>
    </source>
</evidence>
<sequence length="258" mass="26217">MSGRPPGTDVPPVVEVDLGAGVRAGFSTRGGGVSRPPYDALNLGYAVGDDPSAVERNRAGVERWARAPVAYATQVHGSHVLVLSRPPAPGSTSVGEADALVSTSPDVAVAVLVADCVPVLLADPGAGVVAAVHAGRRGLVAGVVQAAVATMVEHGASVERVRAAIGPAIAGRSYEVPADLQDEVTASVPETRATTSWGTPALDLPAGVSAVLGAAGVEQVVHLARDTWTDPALFSFRRSQRTGRFAGVVRPPRGAPLR</sequence>
<evidence type="ECO:0000313" key="14">
    <source>
        <dbReference type="Proteomes" id="UP000321118"/>
    </source>
</evidence>
<dbReference type="SUPFAM" id="SSF64438">
    <property type="entry name" value="CNF1/YfiH-like putative cysteine hydrolases"/>
    <property type="match status" value="1"/>
</dbReference>
<organism evidence="13 14">
    <name type="scientific">Cellulomonas xylanilytica</name>
    <dbReference type="NCBI Taxonomy" id="233583"/>
    <lineage>
        <taxon>Bacteria</taxon>
        <taxon>Bacillati</taxon>
        <taxon>Actinomycetota</taxon>
        <taxon>Actinomycetes</taxon>
        <taxon>Micrococcales</taxon>
        <taxon>Cellulomonadaceae</taxon>
        <taxon>Cellulomonas</taxon>
    </lineage>
</organism>
<keyword evidence="4" id="KW-0808">Transferase</keyword>
<dbReference type="PANTHER" id="PTHR30616:SF2">
    <property type="entry name" value="PURINE NUCLEOSIDE PHOSPHORYLASE LACC1"/>
    <property type="match status" value="1"/>
</dbReference>